<dbReference type="KEGG" id="nah:F5544_39175"/>
<evidence type="ECO:0000313" key="2">
    <source>
        <dbReference type="Proteomes" id="UP000503540"/>
    </source>
</evidence>
<gene>
    <name evidence="1" type="ORF">F5544_39175</name>
</gene>
<name>A0A6G9YRL2_9NOCA</name>
<dbReference type="Proteomes" id="UP000503540">
    <property type="component" value="Chromosome"/>
</dbReference>
<evidence type="ECO:0000313" key="1">
    <source>
        <dbReference type="EMBL" id="QIS15656.1"/>
    </source>
</evidence>
<dbReference type="RefSeq" id="WP_167471247.1">
    <property type="nucleotide sequence ID" value="NZ_CP046172.1"/>
</dbReference>
<accession>A0A6G9YRL2</accession>
<keyword evidence="2" id="KW-1185">Reference proteome</keyword>
<proteinExistence type="predicted"/>
<dbReference type="EMBL" id="CP046172">
    <property type="protein sequence ID" value="QIS15656.1"/>
    <property type="molecule type" value="Genomic_DNA"/>
</dbReference>
<organism evidence="1 2">
    <name type="scientific">Nocardia arthritidis</name>
    <dbReference type="NCBI Taxonomy" id="228602"/>
    <lineage>
        <taxon>Bacteria</taxon>
        <taxon>Bacillati</taxon>
        <taxon>Actinomycetota</taxon>
        <taxon>Actinomycetes</taxon>
        <taxon>Mycobacteriales</taxon>
        <taxon>Nocardiaceae</taxon>
        <taxon>Nocardia</taxon>
    </lineage>
</organism>
<sequence length="76" mass="8449">MAILVFPRHISLFSMLGESVRKNRARPGLTVLSVLGESARKQRARRTLTPQEQANLRVSRGRNAIFTASLGGHTTY</sequence>
<protein>
    <submittedName>
        <fullName evidence="1">Uncharacterized protein</fullName>
    </submittedName>
</protein>
<reference evidence="1 2" key="1">
    <citation type="journal article" date="2019" name="ACS Chem. Biol.">
        <title>Identification and Mobilization of a Cryptic Antibiotic Biosynthesis Gene Locus from a Human-Pathogenic Nocardia Isolate.</title>
        <authorList>
            <person name="Herisse M."/>
            <person name="Ishida K."/>
            <person name="Porter J.L."/>
            <person name="Howden B."/>
            <person name="Hertweck C."/>
            <person name="Stinear T.P."/>
            <person name="Pidot S.J."/>
        </authorList>
    </citation>
    <scope>NUCLEOTIDE SEQUENCE [LARGE SCALE GENOMIC DNA]</scope>
    <source>
        <strain evidence="1 2">AUSMDU00012717</strain>
    </source>
</reference>
<dbReference type="AlphaFoldDB" id="A0A6G9YRL2"/>